<dbReference type="RefSeq" id="WP_353646018.1">
    <property type="nucleotide sequence ID" value="NZ_CP159253.1"/>
</dbReference>
<dbReference type="InterPro" id="IPR047650">
    <property type="entry name" value="Transpos_IS110"/>
</dbReference>
<dbReference type="AlphaFoldDB" id="A0AAU8CX33"/>
<name>A0AAU8CX33_9HYPH</name>
<reference evidence="3" key="1">
    <citation type="submission" date="2024-06" db="EMBL/GenBank/DDBJ databases">
        <title>Mesorhizobium karijinii sp. nov., a symbiont of the iconic Swainsona formosa from arid Australia.</title>
        <authorList>
            <person name="Hill Y.J."/>
            <person name="Watkin E.L.J."/>
            <person name="O'Hara G.W."/>
            <person name="Terpolilli J."/>
            <person name="Tye M.L."/>
            <person name="Kohlmeier M.G."/>
        </authorList>
    </citation>
    <scope>NUCLEOTIDE SEQUENCE</scope>
    <source>
        <strain evidence="3">WSM2240</strain>
    </source>
</reference>
<dbReference type="PANTHER" id="PTHR33055:SF15">
    <property type="entry name" value="TRANSPOSASE-RELATED"/>
    <property type="match status" value="1"/>
</dbReference>
<dbReference type="GO" id="GO:0004803">
    <property type="term" value="F:transposase activity"/>
    <property type="evidence" value="ECO:0007669"/>
    <property type="project" value="InterPro"/>
</dbReference>
<dbReference type="EMBL" id="CP159253">
    <property type="protein sequence ID" value="XCG51536.1"/>
    <property type="molecule type" value="Genomic_DNA"/>
</dbReference>
<dbReference type="GO" id="GO:0006313">
    <property type="term" value="P:DNA transposition"/>
    <property type="evidence" value="ECO:0007669"/>
    <property type="project" value="InterPro"/>
</dbReference>
<evidence type="ECO:0000259" key="1">
    <source>
        <dbReference type="Pfam" id="PF01548"/>
    </source>
</evidence>
<feature type="domain" description="Transposase IS110-like N-terminal" evidence="1">
    <location>
        <begin position="10"/>
        <end position="139"/>
    </location>
</feature>
<evidence type="ECO:0000259" key="2">
    <source>
        <dbReference type="Pfam" id="PF02371"/>
    </source>
</evidence>
<sequence>MDTHRTFGEVVIWEDGRLRHVGRVDMTRTALEGFGKTLLADDEVVIEATGNCMAVSRVLSPCVKRVVIANPLQVKAIAHAHVKTDKIDAGTLASLYAAGYLPEIWTPDAATERMRRLVARRYQVVRHRTRIKNEVHSILYAHLIPRCPHADLFGRLGRAWLIGQPVPDDERAAIERHIRELDRLGDDLRVLDREIAERALDDAAIKRLLTITGVNLAVAAGLMAAIGDIGRFSSPQKLVSYFGLNPRVRQSGLGAAHHGRISKVGRSHARAMLVEAAWAAAKTPGPLHAFFVRIRARRGHQVAAVAVAHKLTVLVWHMLTKEADYLWARPSLVAHKMRSMELQAGKPQKKGNSRGPTYAYNVKDLRNQEMRVAEQAQKGYEHFVEAWRPRLPKEKARGRLSPARLE</sequence>
<evidence type="ECO:0000313" key="3">
    <source>
        <dbReference type="EMBL" id="XCG51536.1"/>
    </source>
</evidence>
<dbReference type="InterPro" id="IPR002525">
    <property type="entry name" value="Transp_IS110-like_N"/>
</dbReference>
<feature type="domain" description="Transposase IS116/IS110/IS902 C-terminal" evidence="2">
    <location>
        <begin position="206"/>
        <end position="285"/>
    </location>
</feature>
<dbReference type="Pfam" id="PF01548">
    <property type="entry name" value="DEDD_Tnp_IS110"/>
    <property type="match status" value="1"/>
</dbReference>
<dbReference type="InterPro" id="IPR003346">
    <property type="entry name" value="Transposase_20"/>
</dbReference>
<protein>
    <submittedName>
        <fullName evidence="3">IS110 family transposase</fullName>
    </submittedName>
</protein>
<dbReference type="Pfam" id="PF02371">
    <property type="entry name" value="Transposase_20"/>
    <property type="match status" value="1"/>
</dbReference>
<dbReference type="NCBIfam" id="NF033542">
    <property type="entry name" value="transpos_IS110"/>
    <property type="match status" value="1"/>
</dbReference>
<accession>A0AAU8CX33</accession>
<dbReference type="GO" id="GO:0003677">
    <property type="term" value="F:DNA binding"/>
    <property type="evidence" value="ECO:0007669"/>
    <property type="project" value="InterPro"/>
</dbReference>
<organism evidence="3">
    <name type="scientific">Mesorhizobium sp. WSM2240</name>
    <dbReference type="NCBI Taxonomy" id="3228851"/>
    <lineage>
        <taxon>Bacteria</taxon>
        <taxon>Pseudomonadati</taxon>
        <taxon>Pseudomonadota</taxon>
        <taxon>Alphaproteobacteria</taxon>
        <taxon>Hyphomicrobiales</taxon>
        <taxon>Phyllobacteriaceae</taxon>
        <taxon>Mesorhizobium</taxon>
    </lineage>
</organism>
<proteinExistence type="predicted"/>
<dbReference type="PANTHER" id="PTHR33055">
    <property type="entry name" value="TRANSPOSASE FOR INSERTION SEQUENCE ELEMENT IS1111A"/>
    <property type="match status" value="1"/>
</dbReference>
<gene>
    <name evidence="3" type="ORF">ABVK50_04915</name>
</gene>